<gene>
    <name evidence="2" type="ORF">ABDJ85_04890</name>
</gene>
<comment type="caution">
    <text evidence="2">The sequence shown here is derived from an EMBL/GenBank/DDBJ whole genome shotgun (WGS) entry which is preliminary data.</text>
</comment>
<name>A0ABV0FYM3_9BURK</name>
<reference evidence="2 3" key="1">
    <citation type="submission" date="2024-05" db="EMBL/GenBank/DDBJ databases">
        <title>Roseateles sp. DJS-2-20 16S ribosomal RNA gene Genome sequencing and assembly.</title>
        <authorList>
            <person name="Woo H."/>
        </authorList>
    </citation>
    <scope>NUCLEOTIDE SEQUENCE [LARGE SCALE GENOMIC DNA]</scope>
    <source>
        <strain evidence="2 3">DJS-2-20</strain>
    </source>
</reference>
<accession>A0ABV0FYM3</accession>
<dbReference type="SUPFAM" id="SSF88697">
    <property type="entry name" value="PUA domain-like"/>
    <property type="match status" value="1"/>
</dbReference>
<evidence type="ECO:0000259" key="1">
    <source>
        <dbReference type="Pfam" id="PF04266"/>
    </source>
</evidence>
<feature type="domain" description="ASCH" evidence="1">
    <location>
        <begin position="1"/>
        <end position="75"/>
    </location>
</feature>
<keyword evidence="3" id="KW-1185">Reference proteome</keyword>
<dbReference type="RefSeq" id="WP_347703616.1">
    <property type="nucleotide sequence ID" value="NZ_JBDPZD010000001.1"/>
</dbReference>
<evidence type="ECO:0000313" key="3">
    <source>
        <dbReference type="Proteomes" id="UP001495147"/>
    </source>
</evidence>
<dbReference type="EMBL" id="JBDPZD010000001">
    <property type="protein sequence ID" value="MEO3690795.1"/>
    <property type="molecule type" value="Genomic_DNA"/>
</dbReference>
<proteinExistence type="predicted"/>
<dbReference type="Pfam" id="PF04266">
    <property type="entry name" value="ASCH"/>
    <property type="match status" value="1"/>
</dbReference>
<organism evidence="2 3">
    <name type="scientific">Roseateles paludis</name>
    <dbReference type="NCBI Taxonomy" id="3145238"/>
    <lineage>
        <taxon>Bacteria</taxon>
        <taxon>Pseudomonadati</taxon>
        <taxon>Pseudomonadota</taxon>
        <taxon>Betaproteobacteria</taxon>
        <taxon>Burkholderiales</taxon>
        <taxon>Sphaerotilaceae</taxon>
        <taxon>Roseateles</taxon>
    </lineage>
</organism>
<sequence length="96" mass="10903">MQFTQRLREGVKRGDITTSIRIWQAPRVKAGGRYWMGEGWVVVTAIREIGWDDISDSLARDSGFRSLADLLQTARHGSGRKVYFIRFSYEPVAAAL</sequence>
<dbReference type="InterPro" id="IPR007374">
    <property type="entry name" value="ASCH_domain"/>
</dbReference>
<dbReference type="InterPro" id="IPR015947">
    <property type="entry name" value="PUA-like_sf"/>
</dbReference>
<protein>
    <submittedName>
        <fullName evidence="2">ASCH domain-containing protein</fullName>
    </submittedName>
</protein>
<dbReference type="Proteomes" id="UP001495147">
    <property type="component" value="Unassembled WGS sequence"/>
</dbReference>
<evidence type="ECO:0000313" key="2">
    <source>
        <dbReference type="EMBL" id="MEO3690795.1"/>
    </source>
</evidence>